<keyword evidence="2" id="KW-1185">Reference proteome</keyword>
<dbReference type="RefSeq" id="WP_310424376.1">
    <property type="nucleotide sequence ID" value="NZ_JAVDYC010000001.1"/>
</dbReference>
<evidence type="ECO:0008006" key="3">
    <source>
        <dbReference type="Google" id="ProtNLM"/>
    </source>
</evidence>
<protein>
    <recommendedName>
        <fullName evidence="3">WXG100 family type VII secretion target</fullName>
    </recommendedName>
</protein>
<dbReference type="EMBL" id="JAVDYC010000001">
    <property type="protein sequence ID" value="MDR7327242.1"/>
    <property type="molecule type" value="Genomic_DNA"/>
</dbReference>
<organism evidence="1 2">
    <name type="scientific">Catenuloplanes niger</name>
    <dbReference type="NCBI Taxonomy" id="587534"/>
    <lineage>
        <taxon>Bacteria</taxon>
        <taxon>Bacillati</taxon>
        <taxon>Actinomycetota</taxon>
        <taxon>Actinomycetes</taxon>
        <taxon>Micromonosporales</taxon>
        <taxon>Micromonosporaceae</taxon>
        <taxon>Catenuloplanes</taxon>
    </lineage>
</organism>
<gene>
    <name evidence="1" type="ORF">J2S44_007492</name>
</gene>
<sequence>MEPHALDDFATLLGRAGDDASAVRQYLTRYAIPEDWPGELSRMIGPAARASMESAIEAVRKATDILYVSAEGMRHAANYYRQTDATAAAQMDATLPGREPGPATAQEGRWAATGITPTFTDVHEPQGRLTPVDDVEYTHWLADLDLISPAHHIIAVWEQISGTNPLNDALDFIVGDWQSIANAGRSLENAANALEDLALNLQGGASALHPAWWQGHAGETAYQFFARTAQAVVDLLVMPMRELAARFAEISMGVYHYSEATSGFIKGMIDGAVVVALAAAGGAASAATVVGPVFAAGVVAIEVARILALISSATQALTTLYGVGQQVLGVIRSSAADLDGAALPAPSGGGYAHPLAG</sequence>
<reference evidence="1 2" key="1">
    <citation type="submission" date="2023-07" db="EMBL/GenBank/DDBJ databases">
        <title>Sequencing the genomes of 1000 actinobacteria strains.</title>
        <authorList>
            <person name="Klenk H.-P."/>
        </authorList>
    </citation>
    <scope>NUCLEOTIDE SEQUENCE [LARGE SCALE GENOMIC DNA]</scope>
    <source>
        <strain evidence="1 2">DSM 44711</strain>
    </source>
</reference>
<comment type="caution">
    <text evidence="1">The sequence shown here is derived from an EMBL/GenBank/DDBJ whole genome shotgun (WGS) entry which is preliminary data.</text>
</comment>
<accession>A0AAE3ZYF8</accession>
<evidence type="ECO:0000313" key="2">
    <source>
        <dbReference type="Proteomes" id="UP001183629"/>
    </source>
</evidence>
<dbReference type="Proteomes" id="UP001183629">
    <property type="component" value="Unassembled WGS sequence"/>
</dbReference>
<evidence type="ECO:0000313" key="1">
    <source>
        <dbReference type="EMBL" id="MDR7327242.1"/>
    </source>
</evidence>
<name>A0AAE3ZYF8_9ACTN</name>
<dbReference type="AlphaFoldDB" id="A0AAE3ZYF8"/>
<proteinExistence type="predicted"/>